<keyword evidence="5 8" id="KW-0227">DNA damage</keyword>
<protein>
    <recommendedName>
        <fullName evidence="2 8">DNA damage-binding protein CMR1</fullName>
    </recommendedName>
</protein>
<evidence type="ECO:0000256" key="2">
    <source>
        <dbReference type="ARBA" id="ARBA00021132"/>
    </source>
</evidence>
<evidence type="ECO:0000256" key="8">
    <source>
        <dbReference type="RuleBase" id="RU365004"/>
    </source>
</evidence>
<name>A0A409W287_9AGAR</name>
<keyword evidence="4" id="KW-0677">Repeat</keyword>
<dbReference type="GO" id="GO:0005634">
    <property type="term" value="C:nucleus"/>
    <property type="evidence" value="ECO:0007669"/>
    <property type="project" value="TreeGrafter"/>
</dbReference>
<dbReference type="Gene3D" id="2.130.10.10">
    <property type="entry name" value="YVTN repeat-like/Quinoprotein amine dehydrogenase"/>
    <property type="match status" value="1"/>
</dbReference>
<evidence type="ECO:0000256" key="9">
    <source>
        <dbReference type="SAM" id="MobiDB-lite"/>
    </source>
</evidence>
<feature type="compositionally biased region" description="Basic and acidic residues" evidence="9">
    <location>
        <begin position="73"/>
        <end position="89"/>
    </location>
</feature>
<dbReference type="PROSITE" id="PS50294">
    <property type="entry name" value="WD_REPEATS_REGION"/>
    <property type="match status" value="1"/>
</dbReference>
<evidence type="ECO:0000256" key="3">
    <source>
        <dbReference type="ARBA" id="ARBA00022574"/>
    </source>
</evidence>
<dbReference type="PANTHER" id="PTHR14773">
    <property type="entry name" value="WD REPEAT-CONTAINING PROTEIN 76"/>
    <property type="match status" value="1"/>
</dbReference>
<dbReference type="FunCoup" id="A0A409W287">
    <property type="interactions" value="169"/>
</dbReference>
<sequence length="566" mass="64106">MPAKSQYELDREANIAKNRALFEDLGLKDAVASLGASKPKTAAKPLQTKKVKRERPEVEIQPRRQSRRLLSKNHVDPNETPEERKIREELQLKEQQRLEEERLEAEEKARQAKRPRHDTLNFKTLAEAEPQEMSKLSTAMQSVAQVSRRVGDPEAFTFSEESKHEAEVKSLRDKVRNLKVVSRAKVTINRVYCAAYHPEVTKDLIFFGDKHGQLGIWDARAPPDEDDEDNDIPPENREGGKYWRLQLHWPDSPKSSISTIKIDPIDSHNLYTSSYDCTIRSTSFVSGISREVYATDDGVLISSIDLPPHGHEMWVSDGAGGVTHLDLREDKAHARRYTLSEAKIGSISVNPTRPNFLLTASNSRFLKIWDTRKLQNIPISLLEKDAVTKQESGRKLYDFDSATIEKHFESQKGRGGFRGEFKHDKSASSSYWDPRGRQIVSTSYDDRIRIWDIDSSAFENDTPFPNMKPFCQIKHNCQTGKWLTILRAQWSPNPDAYPHFTVGNMNHSLDIYSAKGELVTQLSDPTMISAVQAVTCSHPSIIERAASGSASGKCILWAPKSIGWNS</sequence>
<dbReference type="PANTHER" id="PTHR14773:SF0">
    <property type="entry name" value="WD REPEAT-CONTAINING PROTEIN 76"/>
    <property type="match status" value="1"/>
</dbReference>
<dbReference type="PROSITE" id="PS00678">
    <property type="entry name" value="WD_REPEATS_1"/>
    <property type="match status" value="1"/>
</dbReference>
<dbReference type="AlphaFoldDB" id="A0A409W287"/>
<dbReference type="GO" id="GO:2000001">
    <property type="term" value="P:regulation of DNA damage checkpoint"/>
    <property type="evidence" value="ECO:0007669"/>
    <property type="project" value="TreeGrafter"/>
</dbReference>
<proteinExistence type="inferred from homology"/>
<dbReference type="SMART" id="SM00320">
    <property type="entry name" value="WD40"/>
    <property type="match status" value="5"/>
</dbReference>
<dbReference type="PROSITE" id="PS50082">
    <property type="entry name" value="WD_REPEATS_2"/>
    <property type="match status" value="1"/>
</dbReference>
<keyword evidence="6 8" id="KW-0238">DNA-binding</keyword>
<evidence type="ECO:0000313" key="11">
    <source>
        <dbReference type="Proteomes" id="UP000284706"/>
    </source>
</evidence>
<keyword evidence="3 7" id="KW-0853">WD repeat</keyword>
<dbReference type="InterPro" id="IPR015943">
    <property type="entry name" value="WD40/YVTN_repeat-like_dom_sf"/>
</dbReference>
<dbReference type="SUPFAM" id="SSF50978">
    <property type="entry name" value="WD40 repeat-like"/>
    <property type="match status" value="1"/>
</dbReference>
<evidence type="ECO:0000256" key="1">
    <source>
        <dbReference type="ARBA" id="ARBA00005434"/>
    </source>
</evidence>
<dbReference type="Pfam" id="PF00400">
    <property type="entry name" value="WD40"/>
    <property type="match status" value="1"/>
</dbReference>
<dbReference type="GO" id="GO:0003677">
    <property type="term" value="F:DNA binding"/>
    <property type="evidence" value="ECO:0007669"/>
    <property type="project" value="UniProtKB-UniRule"/>
</dbReference>
<evidence type="ECO:0000256" key="5">
    <source>
        <dbReference type="ARBA" id="ARBA00022763"/>
    </source>
</evidence>
<evidence type="ECO:0000256" key="7">
    <source>
        <dbReference type="PROSITE-ProRule" id="PRU00221"/>
    </source>
</evidence>
<feature type="repeat" description="WD" evidence="7">
    <location>
        <begin position="420"/>
        <end position="461"/>
    </location>
</feature>
<dbReference type="EMBL" id="NHYE01005449">
    <property type="protein sequence ID" value="PPQ72593.1"/>
    <property type="molecule type" value="Genomic_DNA"/>
</dbReference>
<feature type="region of interest" description="Disordered" evidence="9">
    <location>
        <begin position="33"/>
        <end position="89"/>
    </location>
</feature>
<comment type="function">
    <text evidence="8">DNA-binding protein that binds to both single- and double-stranded DNA. Binds preferentially to UV-damaged DNA. May be involved in DNA-metabolic processes.</text>
</comment>
<evidence type="ECO:0000256" key="6">
    <source>
        <dbReference type="ARBA" id="ARBA00023125"/>
    </source>
</evidence>
<gene>
    <name evidence="10" type="ORF">CVT26_003696</name>
</gene>
<dbReference type="InterPro" id="IPR019775">
    <property type="entry name" value="WD40_repeat_CS"/>
</dbReference>
<dbReference type="InterPro" id="IPR001680">
    <property type="entry name" value="WD40_rpt"/>
</dbReference>
<evidence type="ECO:0000256" key="4">
    <source>
        <dbReference type="ARBA" id="ARBA00022737"/>
    </source>
</evidence>
<evidence type="ECO:0000313" key="10">
    <source>
        <dbReference type="EMBL" id="PPQ72593.1"/>
    </source>
</evidence>
<dbReference type="InParanoid" id="A0A409W287"/>
<accession>A0A409W287</accession>
<dbReference type="InterPro" id="IPR050853">
    <property type="entry name" value="WD_repeat_DNA-damage-binding"/>
</dbReference>
<organism evidence="10 11">
    <name type="scientific">Gymnopilus dilepis</name>
    <dbReference type="NCBI Taxonomy" id="231916"/>
    <lineage>
        <taxon>Eukaryota</taxon>
        <taxon>Fungi</taxon>
        <taxon>Dikarya</taxon>
        <taxon>Basidiomycota</taxon>
        <taxon>Agaricomycotina</taxon>
        <taxon>Agaricomycetes</taxon>
        <taxon>Agaricomycetidae</taxon>
        <taxon>Agaricales</taxon>
        <taxon>Agaricineae</taxon>
        <taxon>Hymenogastraceae</taxon>
        <taxon>Gymnopilus</taxon>
    </lineage>
</organism>
<dbReference type="InterPro" id="IPR036322">
    <property type="entry name" value="WD40_repeat_dom_sf"/>
</dbReference>
<dbReference type="STRING" id="231916.A0A409W287"/>
<comment type="caution">
    <text evidence="10">The sequence shown here is derived from an EMBL/GenBank/DDBJ whole genome shotgun (WGS) entry which is preliminary data.</text>
</comment>
<reference evidence="10 11" key="1">
    <citation type="journal article" date="2018" name="Evol. Lett.">
        <title>Horizontal gene cluster transfer increased hallucinogenic mushroom diversity.</title>
        <authorList>
            <person name="Reynolds H.T."/>
            <person name="Vijayakumar V."/>
            <person name="Gluck-Thaler E."/>
            <person name="Korotkin H.B."/>
            <person name="Matheny P.B."/>
            <person name="Slot J.C."/>
        </authorList>
    </citation>
    <scope>NUCLEOTIDE SEQUENCE [LARGE SCALE GENOMIC DNA]</scope>
    <source>
        <strain evidence="10 11">SRW20</strain>
    </source>
</reference>
<comment type="similarity">
    <text evidence="1 8">Belongs to the WD repeat DDB2/WDR76 family.</text>
</comment>
<dbReference type="OrthoDB" id="9890280at2759"/>
<keyword evidence="11" id="KW-1185">Reference proteome</keyword>
<dbReference type="Proteomes" id="UP000284706">
    <property type="component" value="Unassembled WGS sequence"/>
</dbReference>
<dbReference type="GO" id="GO:0006974">
    <property type="term" value="P:DNA damage response"/>
    <property type="evidence" value="ECO:0007669"/>
    <property type="project" value="UniProtKB-KW"/>
</dbReference>